<feature type="transmembrane region" description="Helical" evidence="10">
    <location>
        <begin position="793"/>
        <end position="809"/>
    </location>
</feature>
<dbReference type="GO" id="GO:0015421">
    <property type="term" value="F:ABC-type oligopeptide transporter activity"/>
    <property type="evidence" value="ECO:0007669"/>
    <property type="project" value="TreeGrafter"/>
</dbReference>
<dbReference type="Pfam" id="PF00005">
    <property type="entry name" value="ABC_tran"/>
    <property type="match status" value="1"/>
</dbReference>
<feature type="transmembrane region" description="Helical" evidence="10">
    <location>
        <begin position="2422"/>
        <end position="2442"/>
    </location>
</feature>
<dbReference type="InterPro" id="IPR027417">
    <property type="entry name" value="P-loop_NTPase"/>
</dbReference>
<dbReference type="InterPro" id="IPR011527">
    <property type="entry name" value="ABC1_TM_dom"/>
</dbReference>
<dbReference type="InterPro" id="IPR039421">
    <property type="entry name" value="Type_1_exporter"/>
</dbReference>
<reference evidence="13 14" key="1">
    <citation type="submission" date="2016-02" db="EMBL/GenBank/DDBJ databases">
        <title>Genome analysis of coral dinoflagellate symbionts highlights evolutionary adaptations to a symbiotic lifestyle.</title>
        <authorList>
            <person name="Aranda M."/>
            <person name="Li Y."/>
            <person name="Liew Y.J."/>
            <person name="Baumgarten S."/>
            <person name="Simakov O."/>
            <person name="Wilson M."/>
            <person name="Piel J."/>
            <person name="Ashoor H."/>
            <person name="Bougouffa S."/>
            <person name="Bajic V.B."/>
            <person name="Ryu T."/>
            <person name="Ravasi T."/>
            <person name="Bayer T."/>
            <person name="Micklem G."/>
            <person name="Kim H."/>
            <person name="Bhak J."/>
            <person name="Lajeunesse T.C."/>
            <person name="Voolstra C.R."/>
        </authorList>
    </citation>
    <scope>NUCLEOTIDE SEQUENCE [LARGE SCALE GENOMIC DNA]</scope>
    <source>
        <strain evidence="13 14">CCMP2467</strain>
    </source>
</reference>
<dbReference type="EMBL" id="LSRX01001222">
    <property type="protein sequence ID" value="OLP82128.1"/>
    <property type="molecule type" value="Genomic_DNA"/>
</dbReference>
<dbReference type="Pfam" id="PF13347">
    <property type="entry name" value="MFS_2"/>
    <property type="match status" value="1"/>
</dbReference>
<dbReference type="GO" id="GO:0005743">
    <property type="term" value="C:mitochondrial inner membrane"/>
    <property type="evidence" value="ECO:0007669"/>
    <property type="project" value="TreeGrafter"/>
</dbReference>
<keyword evidence="8 10" id="KW-0472">Membrane</keyword>
<dbReference type="InterPro" id="IPR003593">
    <property type="entry name" value="AAA+_ATPase"/>
</dbReference>
<dbReference type="Pfam" id="PF00664">
    <property type="entry name" value="ABC_membrane"/>
    <property type="match status" value="1"/>
</dbReference>
<keyword evidence="14" id="KW-1185">Reference proteome</keyword>
<evidence type="ECO:0000256" key="6">
    <source>
        <dbReference type="ARBA" id="ARBA00022840"/>
    </source>
</evidence>
<evidence type="ECO:0000313" key="13">
    <source>
        <dbReference type="EMBL" id="OLP82128.1"/>
    </source>
</evidence>
<keyword evidence="5" id="KW-0547">Nucleotide-binding</keyword>
<feature type="transmembrane region" description="Helical" evidence="10">
    <location>
        <begin position="376"/>
        <end position="397"/>
    </location>
</feature>
<evidence type="ECO:0000259" key="12">
    <source>
        <dbReference type="PROSITE" id="PS50929"/>
    </source>
</evidence>
<sequence>MWTKMKSTKIVAMLSTMYKEATVFIIKCTVPDEQPRSHWDTAVRYRICPWCLARVPSSLSRCAECCTAFCSSGKYQRAAPQEEAPLEIPQEDIAQAMEAATATTSADPLPEPKDDVRTVAEPEMEVDSDIVMEEPEQEMEDVDAKFVDKLSKNRIAPKPANARALMHITPDMYMQPGQTSILNTPVAEDEVEAVAQVHLQRQVKDQDVNSEFNNDEISVTYGGANRPRCLVQFVVSNTVMAVLTAVVSVLVSFLGSWFLAAILLGVLPICGFLAMSVSVMAQKVSPGVEAAYAMSGSSISEAVMSIRTVRALGAEEHTLDIVSGLLQVMTDYHKGAACKKAFAFGFSSGLVQLVYLVGFWLSAIMISSGKFNAEQVLLTLFCVTFGLQSVSMIAMYLPDSASGAVAAAEVFRLVDLQSNIDAVEPEGRIKSLGDGTIRFEDVVFYYPHRSEVIVLNRLSLEIRQGQRVAVVGFSGSGKSTVIQLLLRFYDPQRGRVSIGGQNLIQLDVAWFRRQVALVGQEPILFNMSLEDNVKYGLPGASHEEVLSAARGANMDYALDGTKPWSHRVGLGGGKLSGGQKQRCAIARALLRQPKMLLLDEATSALDSKSEVLVQQSIQQIQATTITVAHRLSTIRDSDKIFVLAEGRLVEQGTYAQLMAMQGSFAQLAASSFPAFCCMEFHASAISRQSEGAELLRLLKDRSEALFPNEKEKDGKDFQVHTRQRVAYGALDFAKTPVQLLISVHLLTFYQQAGASLGAIAFFTSTARCFDVLSDPLMAQISDGFSSRFGRRRPFVFAGCLFYGGCLLALCTPPESLSGASTGVWFGCFYILFFLTDTLMSIPHNALGQEITSDTDQRRLVFMVAKIFQALGMIAAAALPVLLGTILSADCKLPAECHGTAAEGHCAALERRCDGIQSRQAMLATGIIFGGVAVASGFACVAVIRERKPLREGEDGLLQHRGPGNHQPTPCPPLSWALSIGSSATPWLEHLAVPSNLPHLEHSGHSNPMSLESKQAKVRMYIDRAASSCAATDRSLALQKWSELLLINPGATAAGRQLIDETSKHEDGNQAWQILQVRSQIHVYIEDSAYKYLCHLRQVNAPATLECGEIEGKFLEGSLMKVKTARTKEKQVTFLPVVVPAIGLLGFSWLESFESARSQLGLNPLPTERDRRTRITEKEKFVYFPSEATVRSRRPSAISAADVSQRLREILSKLLPFDEVQDYSSHSLKATMLSMFNKFGEDHYLDEAQLLGYHVLRQSVLNYTRDALARPIRVFMDMISCVSEGSFMPDNSRGDLFPEIDNQICAQSQFENRIGMSWKQAIEVLSGKCFLEFERTHEAKRTQSDVHGDVPDEGVSSEVRPAVLPEVHGEARAREIGFSDAEIAVFRQQGWDTFGRLAFAKNYTPGQADDQPLIELAAIITNTTPPPPNRVPLVRRIVFESYTFASADLKSRIDRKDDDTPRKLAVAERASRHQDQVRRLKGLNLVGELEASHSLIDAVAHMYDDNQLRYLRWDQCTKRDQELMGIKSDPMWKPDANGVIKEVKTTTELKADTSTDLKVKFALQRRSLAFDQTRLIDYDKMERWTQILIDAFLEVPPANYAKVTIEQVHNADLALFKYMMKETRFGIKPLADGTLPLERALQAAMAAPEVRLCLQPLQAPGGPKRKAEEAGLDEATSSKQRTQAEPSKARTEEERLRRQIQNLQGQVKNLQAQRGRGSTGRGGRKGQGRGRGLTRDPVRMPERLIGYSATKPDGEPVRFDYNLDGCSNAAAGEKCRKGCARGSALAPILRMTPAAAVCSGVQLPLARQAAFEFYEQLSHSLEEAEQKIHDAMDPDREDLVRDKKKFLLFKSMCEHAGVEDAELSAVQIVGADLTGIGCYSNLFDPVDAIPALTQTQVMKAARWTRRKVLGRQRPDDDARISEAVWTATLDEVSKGWLSGPHSESEVAERLGPLFVASRRFGLTQSDKVRMIDDMSETLVNAGFASSFKLDLGGVDEVVVLCRALVEAVFDDRTVVLRLSCGAELRGVLHHSLTVQQARTLVGRTLDLEAAYKQMLISKASQWAGVLSVRNPSGGNSLFIANVLPFGGSSAVYAFNRLSRALHKIGSRLFFLVWGNCYDDFPQIDLEVCGDEAQCAAEKLLSLLGWRFSLKDSKRRPAARTFDALGVTVDLSESPLGKIKVGAGRVEQISGQVSQILATGRLTVAVAAALRGRLQLAESNMFGRIVRQRMRRFHNRASGSDSSSHINMDLREELEWAKDFVKVCKPRYVEAARSTSRAIIFTDAALEDNDSVASVGAVIYLESTDGQRMYHLSAAVPEDFVMGVMILLPLFMAHVCTHRLLRVCFEDFVMGVMKLDEILPGFLAMLQNRPFRAMIAPWILDQTIVAMLSSLLPFYVQYVISPEVVCQVSSPPIPIASARCSSRMLLGIGLVCMLLAAIFSMPLWQRAAMGFGDYQTWLAFNFLNAITTILFIVGQTSTLAIVLTICFAILNGAPIGASFLTDNILGLETWVSTQVVKTGKILYRQSRTHTYVVRYQDEAIPCPWQSGVETPR</sequence>
<feature type="domain" description="ABC transporter" evidence="11">
    <location>
        <begin position="437"/>
        <end position="670"/>
    </location>
</feature>
<dbReference type="Gene3D" id="1.20.1250.20">
    <property type="entry name" value="MFS general substrate transporter like domains"/>
    <property type="match status" value="1"/>
</dbReference>
<evidence type="ECO:0000256" key="3">
    <source>
        <dbReference type="ARBA" id="ARBA00022448"/>
    </source>
</evidence>
<evidence type="ECO:0000313" key="14">
    <source>
        <dbReference type="Proteomes" id="UP000186817"/>
    </source>
</evidence>
<evidence type="ECO:0000256" key="5">
    <source>
        <dbReference type="ARBA" id="ARBA00022741"/>
    </source>
</evidence>
<feature type="domain" description="ABC transmembrane type-1" evidence="12">
    <location>
        <begin position="230"/>
        <end position="402"/>
    </location>
</feature>
<keyword evidence="4 10" id="KW-0812">Transmembrane</keyword>
<protein>
    <submittedName>
        <fullName evidence="13">Multidrug resistance protein 1A</fullName>
    </submittedName>
</protein>
<comment type="similarity">
    <text evidence="2">Belongs to the ABC transporter superfamily. ABCB family. Multidrug resistance exporter (TC 3.A.1.201) subfamily.</text>
</comment>
<evidence type="ECO:0000256" key="8">
    <source>
        <dbReference type="ARBA" id="ARBA00023136"/>
    </source>
</evidence>
<evidence type="ECO:0000256" key="7">
    <source>
        <dbReference type="ARBA" id="ARBA00022989"/>
    </source>
</evidence>
<evidence type="ECO:0000256" key="10">
    <source>
        <dbReference type="SAM" id="Phobius"/>
    </source>
</evidence>
<feature type="transmembrane region" description="Helical" evidence="10">
    <location>
        <begin position="2373"/>
        <end position="2393"/>
    </location>
</feature>
<feature type="compositionally biased region" description="Basic and acidic residues" evidence="9">
    <location>
        <begin position="1686"/>
        <end position="1696"/>
    </location>
</feature>
<feature type="transmembrane region" description="Helical" evidence="10">
    <location>
        <begin position="821"/>
        <end position="839"/>
    </location>
</feature>
<feature type="transmembrane region" description="Helical" evidence="10">
    <location>
        <begin position="257"/>
        <end position="277"/>
    </location>
</feature>
<comment type="caution">
    <text evidence="13">The sequence shown here is derived from an EMBL/GenBank/DDBJ whole genome shotgun (WGS) entry which is preliminary data.</text>
</comment>
<dbReference type="Gene3D" id="3.40.50.300">
    <property type="entry name" value="P-loop containing nucleotide triphosphate hydrolases"/>
    <property type="match status" value="1"/>
</dbReference>
<dbReference type="PROSITE" id="PS50929">
    <property type="entry name" value="ABC_TM1F"/>
    <property type="match status" value="1"/>
</dbReference>
<dbReference type="FunFam" id="3.40.50.300:FF:000836">
    <property type="entry name" value="ABC transporter B family member 25"/>
    <property type="match status" value="1"/>
</dbReference>
<feature type="transmembrane region" description="Helical" evidence="10">
    <location>
        <begin position="2477"/>
        <end position="2498"/>
    </location>
</feature>
<evidence type="ECO:0000256" key="1">
    <source>
        <dbReference type="ARBA" id="ARBA00004141"/>
    </source>
</evidence>
<organism evidence="13 14">
    <name type="scientific">Symbiodinium microadriaticum</name>
    <name type="common">Dinoflagellate</name>
    <name type="synonym">Zooxanthella microadriatica</name>
    <dbReference type="NCBI Taxonomy" id="2951"/>
    <lineage>
        <taxon>Eukaryota</taxon>
        <taxon>Sar</taxon>
        <taxon>Alveolata</taxon>
        <taxon>Dinophyceae</taxon>
        <taxon>Suessiales</taxon>
        <taxon>Symbiodiniaceae</taxon>
        <taxon>Symbiodinium</taxon>
    </lineage>
</organism>
<dbReference type="Proteomes" id="UP000186817">
    <property type="component" value="Unassembled WGS sequence"/>
</dbReference>
<dbReference type="InterPro" id="IPR036259">
    <property type="entry name" value="MFS_trans_sf"/>
</dbReference>
<proteinExistence type="inferred from homology"/>
<feature type="transmembrane region" description="Helical" evidence="10">
    <location>
        <begin position="920"/>
        <end position="943"/>
    </location>
</feature>
<dbReference type="OrthoDB" id="419143at2759"/>
<gene>
    <name evidence="13" type="primary">Abcb1a</name>
    <name evidence="13" type="ORF">AK812_SmicGene37249</name>
</gene>
<comment type="subcellular location">
    <subcellularLocation>
        <location evidence="1">Membrane</location>
        <topology evidence="1">Multi-pass membrane protein</topology>
    </subcellularLocation>
</comment>
<feature type="transmembrane region" description="Helical" evidence="10">
    <location>
        <begin position="2454"/>
        <end position="2471"/>
    </location>
</feature>
<dbReference type="PANTHER" id="PTHR43394:SF27">
    <property type="entry name" value="ATP-DEPENDENT TRANSLOCASE ABCB1-LIKE"/>
    <property type="match status" value="1"/>
</dbReference>
<dbReference type="PANTHER" id="PTHR43394">
    <property type="entry name" value="ATP-DEPENDENT PERMEASE MDL1, MITOCHONDRIAL"/>
    <property type="match status" value="1"/>
</dbReference>
<dbReference type="GO" id="GO:0016887">
    <property type="term" value="F:ATP hydrolysis activity"/>
    <property type="evidence" value="ECO:0007669"/>
    <property type="project" value="InterPro"/>
</dbReference>
<keyword evidence="6" id="KW-0067">ATP-binding</keyword>
<dbReference type="SUPFAM" id="SSF52540">
    <property type="entry name" value="P-loop containing nucleoside triphosphate hydrolases"/>
    <property type="match status" value="1"/>
</dbReference>
<dbReference type="InterPro" id="IPR003439">
    <property type="entry name" value="ABC_transporter-like_ATP-bd"/>
</dbReference>
<evidence type="ECO:0000259" key="11">
    <source>
        <dbReference type="PROSITE" id="PS50893"/>
    </source>
</evidence>
<accession>A0A1Q9CGR0</accession>
<feature type="transmembrane region" description="Helical" evidence="10">
    <location>
        <begin position="341"/>
        <end position="364"/>
    </location>
</feature>
<feature type="transmembrane region" description="Helical" evidence="10">
    <location>
        <begin position="859"/>
        <end position="882"/>
    </location>
</feature>
<name>A0A1Q9CGR0_SYMMI</name>
<dbReference type="GO" id="GO:0090374">
    <property type="term" value="P:oligopeptide export from mitochondrion"/>
    <property type="evidence" value="ECO:0007669"/>
    <property type="project" value="TreeGrafter"/>
</dbReference>
<evidence type="ECO:0000256" key="2">
    <source>
        <dbReference type="ARBA" id="ARBA00007577"/>
    </source>
</evidence>
<dbReference type="GO" id="GO:0005524">
    <property type="term" value="F:ATP binding"/>
    <property type="evidence" value="ECO:0007669"/>
    <property type="project" value="UniProtKB-KW"/>
</dbReference>
<evidence type="ECO:0000256" key="9">
    <source>
        <dbReference type="SAM" id="MobiDB-lite"/>
    </source>
</evidence>
<dbReference type="Gene3D" id="1.20.1560.10">
    <property type="entry name" value="ABC transporter type 1, transmembrane domain"/>
    <property type="match status" value="1"/>
</dbReference>
<feature type="region of interest" description="Disordered" evidence="9">
    <location>
        <begin position="1655"/>
        <end position="1735"/>
    </location>
</feature>
<feature type="compositionally biased region" description="Polar residues" evidence="9">
    <location>
        <begin position="1674"/>
        <end position="1684"/>
    </location>
</feature>
<feature type="transmembrane region" description="Helical" evidence="10">
    <location>
        <begin position="1131"/>
        <end position="1149"/>
    </location>
</feature>
<dbReference type="InterPro" id="IPR036640">
    <property type="entry name" value="ABC1_TM_sf"/>
</dbReference>
<dbReference type="SMART" id="SM00382">
    <property type="entry name" value="AAA"/>
    <property type="match status" value="1"/>
</dbReference>
<dbReference type="SUPFAM" id="SSF103473">
    <property type="entry name" value="MFS general substrate transporter"/>
    <property type="match status" value="1"/>
</dbReference>
<dbReference type="SUPFAM" id="SSF90123">
    <property type="entry name" value="ABC transporter transmembrane region"/>
    <property type="match status" value="1"/>
</dbReference>
<evidence type="ECO:0000256" key="4">
    <source>
        <dbReference type="ARBA" id="ARBA00022692"/>
    </source>
</evidence>
<keyword evidence="3" id="KW-0813">Transport</keyword>
<feature type="compositionally biased region" description="Polar residues" evidence="9">
    <location>
        <begin position="1698"/>
        <end position="1711"/>
    </location>
</feature>
<feature type="transmembrane region" description="Helical" evidence="10">
    <location>
        <begin position="230"/>
        <end position="251"/>
    </location>
</feature>
<keyword evidence="7 10" id="KW-1133">Transmembrane helix</keyword>
<dbReference type="PROSITE" id="PS50893">
    <property type="entry name" value="ABC_TRANSPORTER_2"/>
    <property type="match status" value="1"/>
</dbReference>